<dbReference type="InterPro" id="IPR007712">
    <property type="entry name" value="RelE/ParE_toxin"/>
</dbReference>
<dbReference type="Proteomes" id="UP001196980">
    <property type="component" value="Unassembled WGS sequence"/>
</dbReference>
<evidence type="ECO:0000313" key="2">
    <source>
        <dbReference type="Proteomes" id="UP001196980"/>
    </source>
</evidence>
<dbReference type="RefSeq" id="WP_218250587.1">
    <property type="nucleotide sequence ID" value="NZ_JABXWD010000001.1"/>
</dbReference>
<dbReference type="EMBL" id="JABXWD010000001">
    <property type="protein sequence ID" value="MBV6339967.1"/>
    <property type="molecule type" value="Genomic_DNA"/>
</dbReference>
<proteinExistence type="predicted"/>
<keyword evidence="2" id="KW-1185">Reference proteome</keyword>
<dbReference type="Pfam" id="PF05016">
    <property type="entry name" value="ParE_toxin"/>
    <property type="match status" value="1"/>
</dbReference>
<reference evidence="1 2" key="1">
    <citation type="journal article" date="2020" name="J Geophys Res Biogeosci">
        <title>Magnetotaxis as an Adaptation to Enable Bacterial Shuttling of Microbial Sulfur and Sulfur Cycling Across Aquatic Oxic#Anoxic Interfaces.</title>
        <authorList>
            <person name="Li J."/>
            <person name="Liu P."/>
            <person name="Wang J."/>
            <person name="Roberts A.P."/>
            <person name="Pan Y."/>
        </authorList>
    </citation>
    <scope>NUCLEOTIDE SEQUENCE [LARGE SCALE GENOMIC DNA]</scope>
    <source>
        <strain evidence="1 2">MYR-1_YQ</strain>
    </source>
</reference>
<comment type="caution">
    <text evidence="1">The sequence shown here is derived from an EMBL/GenBank/DDBJ whole genome shotgun (WGS) entry which is preliminary data.</text>
</comment>
<name>A0ABS6RU39_9BACT</name>
<sequence>MYNIEISSDAVRAFRGLEKAIQLKIQEKIDWLAENANTVTHYQLSFLPDKLKGLCRLKAGDYRILYFIYHAGKRVSIYLVEHRSVVYKILKDIT</sequence>
<accession>A0ABS6RU39</accession>
<protein>
    <submittedName>
        <fullName evidence="1">Type II toxin-antitoxin system RelE/ParE family toxin</fullName>
    </submittedName>
</protein>
<evidence type="ECO:0000313" key="1">
    <source>
        <dbReference type="EMBL" id="MBV6339967.1"/>
    </source>
</evidence>
<gene>
    <name evidence="1" type="ORF">HWQ67_00050</name>
</gene>
<organism evidence="1 2">
    <name type="scientific">Candidatus Magnetobacterium casense</name>
    <dbReference type="NCBI Taxonomy" id="1455061"/>
    <lineage>
        <taxon>Bacteria</taxon>
        <taxon>Pseudomonadati</taxon>
        <taxon>Nitrospirota</taxon>
        <taxon>Thermodesulfovibrionia</taxon>
        <taxon>Thermodesulfovibrionales</taxon>
        <taxon>Candidatus Magnetobacteriaceae</taxon>
        <taxon>Candidatus Magnetobacterium</taxon>
    </lineage>
</organism>